<dbReference type="Proteomes" id="UP000029072">
    <property type="component" value="Unassembled WGS sequence"/>
</dbReference>
<organism evidence="3 4">
    <name type="scientific">Bifidobacterium callitrichos DSM 23973</name>
    <dbReference type="NCBI Taxonomy" id="1437609"/>
    <lineage>
        <taxon>Bacteria</taxon>
        <taxon>Bacillati</taxon>
        <taxon>Actinomycetota</taxon>
        <taxon>Actinomycetes</taxon>
        <taxon>Bifidobacteriales</taxon>
        <taxon>Bifidobacteriaceae</taxon>
        <taxon>Bifidobacterium</taxon>
    </lineage>
</organism>
<evidence type="ECO:0000256" key="1">
    <source>
        <dbReference type="SAM" id="Phobius"/>
    </source>
</evidence>
<proteinExistence type="predicted"/>
<keyword evidence="1" id="KW-0812">Transmembrane</keyword>
<accession>A0A087A084</accession>
<dbReference type="RefSeq" id="WP_043166222.1">
    <property type="nucleotide sequence ID" value="NZ_JDUV01000011.1"/>
</dbReference>
<evidence type="ECO:0000313" key="3">
    <source>
        <dbReference type="EMBL" id="KFI52184.1"/>
    </source>
</evidence>
<gene>
    <name evidence="3" type="ORF">BCAL_2107</name>
</gene>
<feature type="domain" description="LytR/CpsA/Psr regulator C-terminal" evidence="2">
    <location>
        <begin position="82"/>
        <end position="167"/>
    </location>
</feature>
<keyword evidence="1" id="KW-1133">Transmembrane helix</keyword>
<dbReference type="OrthoDB" id="3267444at2"/>
<dbReference type="Gene3D" id="3.30.70.2390">
    <property type="match status" value="1"/>
</dbReference>
<sequence>MAEQYDEREARKAYVRRRQRTVFSIVGAVLVVALIASFLLYFGVIRIDKESQDSVKPNYGVAVPCAAKNEDGSAMKWSDNSTVPVEVLNGTKFRGLAGAVGEALKNRQFNVVKVGNYKSKKVERTTIYFGVNAINPAYTLNQYFTDAVMKMDDRQDRTVNVVVGGSFNNLRSESEVKKQGSTIVDFEGCKTTEEMQKAGLPKTFTHTQVN</sequence>
<reference evidence="3 4" key="1">
    <citation type="submission" date="2014-03" db="EMBL/GenBank/DDBJ databases">
        <title>Genomics of Bifidobacteria.</title>
        <authorList>
            <person name="Ventura M."/>
            <person name="Milani C."/>
            <person name="Lugli G.A."/>
        </authorList>
    </citation>
    <scope>NUCLEOTIDE SEQUENCE [LARGE SCALE GENOMIC DNA]</scope>
    <source>
        <strain evidence="3 4">DSM 23973</strain>
    </source>
</reference>
<dbReference type="STRING" id="1437609.BCAL_2107"/>
<keyword evidence="1" id="KW-0472">Membrane</keyword>
<dbReference type="EMBL" id="JGYS01000018">
    <property type="protein sequence ID" value="KFI52184.1"/>
    <property type="molecule type" value="Genomic_DNA"/>
</dbReference>
<dbReference type="Pfam" id="PF13399">
    <property type="entry name" value="LytR_C"/>
    <property type="match status" value="1"/>
</dbReference>
<feature type="transmembrane region" description="Helical" evidence="1">
    <location>
        <begin position="21"/>
        <end position="44"/>
    </location>
</feature>
<dbReference type="InterPro" id="IPR027381">
    <property type="entry name" value="LytR/CpsA/Psr_C"/>
</dbReference>
<name>A0A087A084_9BIFI</name>
<dbReference type="AlphaFoldDB" id="A0A087A084"/>
<evidence type="ECO:0000313" key="4">
    <source>
        <dbReference type="Proteomes" id="UP000029072"/>
    </source>
</evidence>
<dbReference type="eggNOG" id="COG1316">
    <property type="taxonomic scope" value="Bacteria"/>
</dbReference>
<comment type="caution">
    <text evidence="3">The sequence shown here is derived from an EMBL/GenBank/DDBJ whole genome shotgun (WGS) entry which is preliminary data.</text>
</comment>
<evidence type="ECO:0000259" key="2">
    <source>
        <dbReference type="Pfam" id="PF13399"/>
    </source>
</evidence>
<protein>
    <recommendedName>
        <fullName evidence="2">LytR/CpsA/Psr regulator C-terminal domain-containing protein</fullName>
    </recommendedName>
</protein>